<dbReference type="PANTHER" id="PTHR23163:SF0">
    <property type="entry name" value="E3 UBIQUITIN-PROTEIN LIGASE BRE1"/>
    <property type="match status" value="1"/>
</dbReference>
<evidence type="ECO:0000256" key="5">
    <source>
        <dbReference type="ARBA" id="ARBA00022679"/>
    </source>
</evidence>
<evidence type="ECO:0000256" key="8">
    <source>
        <dbReference type="ARBA" id="ARBA00022786"/>
    </source>
</evidence>
<keyword evidence="8 14" id="KW-0833">Ubl conjugation pathway</keyword>
<evidence type="ECO:0000313" key="18">
    <source>
        <dbReference type="EMBL" id="CCC66813.1"/>
    </source>
</evidence>
<dbReference type="GO" id="GO:0061630">
    <property type="term" value="F:ubiquitin protein ligase activity"/>
    <property type="evidence" value="ECO:0007669"/>
    <property type="project" value="UniProtKB-EC"/>
</dbReference>
<evidence type="ECO:0000256" key="13">
    <source>
        <dbReference type="PROSITE-ProRule" id="PRU00175"/>
    </source>
</evidence>
<comment type="subcellular location">
    <subcellularLocation>
        <location evidence="2 14">Nucleus</location>
    </subcellularLocation>
</comment>
<evidence type="ECO:0000256" key="9">
    <source>
        <dbReference type="ARBA" id="ARBA00022833"/>
    </source>
</evidence>
<dbReference type="GO" id="GO:0031573">
    <property type="term" value="P:mitotic intra-S DNA damage checkpoint signaling"/>
    <property type="evidence" value="ECO:0007669"/>
    <property type="project" value="EnsemblFungi"/>
</dbReference>
<accession>G0V5S5</accession>
<dbReference type="PANTHER" id="PTHR23163">
    <property type="entry name" value="RING FINGER PROTEIN-RELATED"/>
    <property type="match status" value="1"/>
</dbReference>
<gene>
    <name evidence="18" type="primary">NCAS0A02550</name>
    <name evidence="18" type="ordered locus">NCAS_0A02550</name>
</gene>
<comment type="similarity">
    <text evidence="4 14">Belongs to the BRE1 family.</text>
</comment>
<keyword evidence="7 13" id="KW-0863">Zinc-finger</keyword>
<dbReference type="OMA" id="ERHRACR"/>
<reference evidence="18 19" key="1">
    <citation type="journal article" date="2011" name="Proc. Natl. Acad. Sci. U.S.A.">
        <title>Evolutionary erosion of yeast sex chromosomes by mating-type switching accidents.</title>
        <authorList>
            <person name="Gordon J.L."/>
            <person name="Armisen D."/>
            <person name="Proux-Wera E."/>
            <person name="Oheigeartaigh S.S."/>
            <person name="Byrne K.P."/>
            <person name="Wolfe K.H."/>
        </authorList>
    </citation>
    <scope>NUCLEOTIDE SEQUENCE [LARGE SCALE GENOMIC DNA]</scope>
    <source>
        <strain evidence="19">ATCC 76901 / BCRC 22586 / CBS 4309 / NBRC 1992 / NRRL Y-12630</strain>
    </source>
</reference>
<dbReference type="FunCoup" id="G0V5S5">
    <property type="interactions" value="1004"/>
</dbReference>
<dbReference type="SMART" id="SM00184">
    <property type="entry name" value="RING"/>
    <property type="match status" value="1"/>
</dbReference>
<evidence type="ECO:0000313" key="19">
    <source>
        <dbReference type="Proteomes" id="UP000001640"/>
    </source>
</evidence>
<dbReference type="GO" id="GO:0097110">
    <property type="term" value="F:scaffold protein binding"/>
    <property type="evidence" value="ECO:0007669"/>
    <property type="project" value="EnsemblFungi"/>
</dbReference>
<dbReference type="CDD" id="cd16499">
    <property type="entry name" value="RING-HC_Bre1-like"/>
    <property type="match status" value="1"/>
</dbReference>
<evidence type="ECO:0000256" key="14">
    <source>
        <dbReference type="RuleBase" id="RU365038"/>
    </source>
</evidence>
<feature type="region of interest" description="Disordered" evidence="16">
    <location>
        <begin position="202"/>
        <end position="260"/>
    </location>
</feature>
<dbReference type="KEGG" id="ncs:NCAS_0A02550"/>
<evidence type="ECO:0000256" key="6">
    <source>
        <dbReference type="ARBA" id="ARBA00022723"/>
    </source>
</evidence>
<evidence type="ECO:0000256" key="2">
    <source>
        <dbReference type="ARBA" id="ARBA00004123"/>
    </source>
</evidence>
<dbReference type="GO" id="GO:0031509">
    <property type="term" value="P:subtelomeric heterochromatin formation"/>
    <property type="evidence" value="ECO:0007669"/>
    <property type="project" value="EnsemblFungi"/>
</dbReference>
<dbReference type="GeneID" id="96900302"/>
<dbReference type="Proteomes" id="UP000001640">
    <property type="component" value="Chromosome 1"/>
</dbReference>
<comment type="pathway">
    <text evidence="3 14">Protein modification; protein ubiquitination.</text>
</comment>
<evidence type="ECO:0000256" key="3">
    <source>
        <dbReference type="ARBA" id="ARBA00004906"/>
    </source>
</evidence>
<reference key="2">
    <citation type="submission" date="2011-08" db="EMBL/GenBank/DDBJ databases">
        <title>Genome sequence of Naumovozyma castellii.</title>
        <authorList>
            <person name="Gordon J.L."/>
            <person name="Armisen D."/>
            <person name="Proux-Wera E."/>
            <person name="OhEigeartaigh S.S."/>
            <person name="Byrne K.P."/>
            <person name="Wolfe K.H."/>
        </authorList>
    </citation>
    <scope>NUCLEOTIDE SEQUENCE</scope>
    <source>
        <strain>Type strain:CBS 4309</strain>
    </source>
</reference>
<evidence type="ECO:0000256" key="4">
    <source>
        <dbReference type="ARBA" id="ARBA00005555"/>
    </source>
</evidence>
<dbReference type="GO" id="GO:0033503">
    <property type="term" value="C:HULC complex"/>
    <property type="evidence" value="ECO:0007669"/>
    <property type="project" value="TreeGrafter"/>
</dbReference>
<dbReference type="GO" id="GO:0008270">
    <property type="term" value="F:zinc ion binding"/>
    <property type="evidence" value="ECO:0007669"/>
    <property type="project" value="UniProtKB-KW"/>
</dbReference>
<name>G0V5S5_NAUCA</name>
<dbReference type="InParanoid" id="G0V5S5"/>
<dbReference type="GO" id="GO:0030174">
    <property type="term" value="P:regulation of DNA-templated DNA replication initiation"/>
    <property type="evidence" value="ECO:0007669"/>
    <property type="project" value="EnsemblFungi"/>
</dbReference>
<dbReference type="eggNOG" id="KOG0978">
    <property type="taxonomic scope" value="Eukaryota"/>
</dbReference>
<dbReference type="Pfam" id="PF08647">
    <property type="entry name" value="BRE1"/>
    <property type="match status" value="1"/>
</dbReference>
<evidence type="ECO:0000256" key="10">
    <source>
        <dbReference type="ARBA" id="ARBA00022853"/>
    </source>
</evidence>
<dbReference type="SUPFAM" id="SSF57850">
    <property type="entry name" value="RING/U-box"/>
    <property type="match status" value="1"/>
</dbReference>
<feature type="coiled-coil region" evidence="15">
    <location>
        <begin position="562"/>
        <end position="624"/>
    </location>
</feature>
<dbReference type="GO" id="GO:0006366">
    <property type="term" value="P:transcription by RNA polymerase II"/>
    <property type="evidence" value="ECO:0007669"/>
    <property type="project" value="EnsemblFungi"/>
</dbReference>
<keyword evidence="9 14" id="KW-0862">Zinc</keyword>
<comment type="catalytic activity">
    <reaction evidence="1 14">
        <text>S-ubiquitinyl-[E2 ubiquitin-conjugating enzyme]-L-cysteine + [acceptor protein]-L-lysine = [E2 ubiquitin-conjugating enzyme]-L-cysteine + N(6)-ubiquitinyl-[acceptor protein]-L-lysine.</text>
        <dbReference type="EC" id="2.3.2.27"/>
    </reaction>
</comment>
<dbReference type="UniPathway" id="UPA00143"/>
<dbReference type="RefSeq" id="XP_003673204.1">
    <property type="nucleotide sequence ID" value="XM_003673156.1"/>
</dbReference>
<dbReference type="HOGENOM" id="CLU_019713_1_0_1"/>
<feature type="compositionally biased region" description="Basic and acidic residues" evidence="16">
    <location>
        <begin position="232"/>
        <end position="248"/>
    </location>
</feature>
<dbReference type="GO" id="GO:0031571">
    <property type="term" value="P:mitotic G1 DNA damage checkpoint signaling"/>
    <property type="evidence" value="ECO:0007669"/>
    <property type="project" value="EnsemblFungi"/>
</dbReference>
<evidence type="ECO:0000256" key="11">
    <source>
        <dbReference type="ARBA" id="ARBA00023054"/>
    </source>
</evidence>
<dbReference type="InterPro" id="IPR013956">
    <property type="entry name" value="E3_ubiquit_lig_Bre1"/>
</dbReference>
<dbReference type="AlphaFoldDB" id="G0V5S5"/>
<dbReference type="InterPro" id="IPR013083">
    <property type="entry name" value="Znf_RING/FYVE/PHD"/>
</dbReference>
<dbReference type="GO" id="GO:0016567">
    <property type="term" value="P:protein ubiquitination"/>
    <property type="evidence" value="ECO:0007669"/>
    <property type="project" value="UniProtKB-UniRule"/>
</dbReference>
<dbReference type="GO" id="GO:0000722">
    <property type="term" value="P:telomere maintenance via recombination"/>
    <property type="evidence" value="ECO:0007669"/>
    <property type="project" value="EnsemblFungi"/>
</dbReference>
<evidence type="ECO:0000256" key="15">
    <source>
        <dbReference type="SAM" id="Coils"/>
    </source>
</evidence>
<keyword evidence="10 14" id="KW-0156">Chromatin regulator</keyword>
<dbReference type="GO" id="GO:0003688">
    <property type="term" value="F:DNA replication origin binding"/>
    <property type="evidence" value="ECO:0007669"/>
    <property type="project" value="EnsemblFungi"/>
</dbReference>
<dbReference type="GO" id="GO:0000724">
    <property type="term" value="P:double-strand break repair via homologous recombination"/>
    <property type="evidence" value="ECO:0007669"/>
    <property type="project" value="EnsemblFungi"/>
</dbReference>
<dbReference type="PROSITE" id="PS50089">
    <property type="entry name" value="ZF_RING_2"/>
    <property type="match status" value="1"/>
</dbReference>
<dbReference type="EMBL" id="HE576752">
    <property type="protein sequence ID" value="CCC66813.1"/>
    <property type="molecule type" value="Genomic_DNA"/>
</dbReference>
<protein>
    <recommendedName>
        <fullName evidence="14">E3 ubiquitin protein ligase</fullName>
        <ecNumber evidence="14">2.3.2.27</ecNumber>
    </recommendedName>
</protein>
<feature type="compositionally biased region" description="Basic and acidic residues" evidence="16">
    <location>
        <begin position="213"/>
        <end position="224"/>
    </location>
</feature>
<dbReference type="FunFam" id="3.30.40.10:FF:000414">
    <property type="entry name" value="E3 ubiquitin protein ligase"/>
    <property type="match status" value="1"/>
</dbReference>
<dbReference type="GO" id="GO:0000781">
    <property type="term" value="C:chromosome, telomeric region"/>
    <property type="evidence" value="ECO:0007669"/>
    <property type="project" value="GOC"/>
</dbReference>
<dbReference type="STRING" id="1064592.G0V5S5"/>
<feature type="domain" description="RING-type" evidence="17">
    <location>
        <begin position="660"/>
        <end position="699"/>
    </location>
</feature>
<sequence>MSVEPPQKKIKLELSDPAEPLTQNDVISFQKEALFRCLHQHRVNFQSLKVQYDACEKDHLELVSVISSAMGCMFSIVKLMEASDLYSEEDKKLCKEMLIDEDDINVFVKYKTQFINLISKAVSGNNGSTSNADLGVNVERLLNKLSEMEASKTELFLKNKTLQSELTSLKKYYEILIKKYDREDSATVSRVFNKDTLKLEEEKENSDSNEFLNDNRKDKIKVQEDEPSTNALKKDDSAVDLKNEKESPLESNQEEEDKEKQNLKYELKISDLEAQIQKLQSTITELEKFKNANEEKLLNLNAQLSNITSNNTIPENGNVEDRDTLLNKIQYLTQENRELAETNEAFLNKFQKLSSEQEIFNNKVKSQFKETHENLLKNNQILEKDLVRIRTARDDLLSKIAILEKETTKSKMIKDLQTANEILTEQWNRVEERSKSITTATSSESLLKEIQDMEKGFKELSSLVNKKYSEYLNHESVISKLSVEKTKADQKYFAAMRSKDSILIENKNLLKKFNKTNELILQYKDTEKLLLQKLENINTQLIFSQNNEKRLISSNKSTSSKIINLNSELNNVKKSNYRLQEEKLQQTNEATKVNSILNNLEIEKKNLQIENSNLEKKFNKLKESIFNKNKDSKLQNNYTGMESNESLVEELENFRTLVYCSLCSKNWKNMAIKTCGHVFCEECCKERLAARMRKCPTCNNPFSANDLLLVHL</sequence>
<evidence type="ECO:0000256" key="16">
    <source>
        <dbReference type="SAM" id="MobiDB-lite"/>
    </source>
</evidence>
<dbReference type="GO" id="GO:0042802">
    <property type="term" value="F:identical protein binding"/>
    <property type="evidence" value="ECO:0007669"/>
    <property type="project" value="EnsemblFungi"/>
</dbReference>
<dbReference type="OrthoDB" id="654191at2759"/>
<dbReference type="GO" id="GO:0042138">
    <property type="term" value="P:meiotic DNA double-strand break formation"/>
    <property type="evidence" value="ECO:0007669"/>
    <property type="project" value="EnsemblFungi"/>
</dbReference>
<evidence type="ECO:0000256" key="7">
    <source>
        <dbReference type="ARBA" id="ARBA00022771"/>
    </source>
</evidence>
<dbReference type="Gene3D" id="3.30.40.10">
    <property type="entry name" value="Zinc/RING finger domain, C3HC4 (zinc finger)"/>
    <property type="match status" value="1"/>
</dbReference>
<keyword evidence="5 14" id="KW-0808">Transferase</keyword>
<dbReference type="InterPro" id="IPR001841">
    <property type="entry name" value="Znf_RING"/>
</dbReference>
<keyword evidence="12 14" id="KW-0539">Nucleus</keyword>
<dbReference type="EC" id="2.3.2.27" evidence="14"/>
<dbReference type="Pfam" id="PF13920">
    <property type="entry name" value="zf-C3HC4_3"/>
    <property type="match status" value="1"/>
</dbReference>
<keyword evidence="11 14" id="KW-0175">Coiled coil</keyword>
<evidence type="ECO:0000256" key="12">
    <source>
        <dbReference type="ARBA" id="ARBA00023242"/>
    </source>
</evidence>
<dbReference type="GO" id="GO:0005634">
    <property type="term" value="C:nucleus"/>
    <property type="evidence" value="ECO:0007669"/>
    <property type="project" value="UniProtKB-SubCell"/>
</dbReference>
<evidence type="ECO:0000259" key="17">
    <source>
        <dbReference type="PROSITE" id="PS50089"/>
    </source>
</evidence>
<keyword evidence="6 14" id="KW-0479">Metal-binding</keyword>
<proteinExistence type="inferred from homology"/>
<keyword evidence="19" id="KW-1185">Reference proteome</keyword>
<organism evidence="18 19">
    <name type="scientific">Naumovozyma castellii</name>
    <name type="common">Yeast</name>
    <name type="synonym">Saccharomyces castellii</name>
    <dbReference type="NCBI Taxonomy" id="27288"/>
    <lineage>
        <taxon>Eukaryota</taxon>
        <taxon>Fungi</taxon>
        <taxon>Dikarya</taxon>
        <taxon>Ascomycota</taxon>
        <taxon>Saccharomycotina</taxon>
        <taxon>Saccharomycetes</taxon>
        <taxon>Saccharomycetales</taxon>
        <taxon>Saccharomycetaceae</taxon>
        <taxon>Naumovozyma</taxon>
    </lineage>
</organism>
<evidence type="ECO:0000256" key="1">
    <source>
        <dbReference type="ARBA" id="ARBA00000900"/>
    </source>
</evidence>